<reference evidence="11" key="1">
    <citation type="submission" date="2021-03" db="EMBL/GenBank/DDBJ databases">
        <authorList>
            <person name="Tagirdzhanova G."/>
        </authorList>
    </citation>
    <scope>NUCLEOTIDE SEQUENCE</scope>
</reference>
<dbReference type="CDD" id="cd06257">
    <property type="entry name" value="DnaJ"/>
    <property type="match status" value="1"/>
</dbReference>
<evidence type="ECO:0000256" key="2">
    <source>
        <dbReference type="ARBA" id="ARBA00022729"/>
    </source>
</evidence>
<feature type="compositionally biased region" description="Gly residues" evidence="8">
    <location>
        <begin position="498"/>
        <end position="511"/>
    </location>
</feature>
<feature type="compositionally biased region" description="Low complexity" evidence="8">
    <location>
        <begin position="483"/>
        <end position="497"/>
    </location>
</feature>
<keyword evidence="5" id="KW-0256">Endoplasmic reticulum</keyword>
<dbReference type="PROSITE" id="PS50076">
    <property type="entry name" value="DNAJ_2"/>
    <property type="match status" value="1"/>
</dbReference>
<keyword evidence="4 7" id="KW-0802">TPR repeat</keyword>
<keyword evidence="12" id="KW-1185">Reference proteome</keyword>
<keyword evidence="2 9" id="KW-0732">Signal</keyword>
<dbReference type="GO" id="GO:0005788">
    <property type="term" value="C:endoplasmic reticulum lumen"/>
    <property type="evidence" value="ECO:0007669"/>
    <property type="project" value="UniProtKB-SubCell"/>
</dbReference>
<feature type="region of interest" description="Disordered" evidence="8">
    <location>
        <begin position="465"/>
        <end position="511"/>
    </location>
</feature>
<evidence type="ECO:0000256" key="1">
    <source>
        <dbReference type="ARBA" id="ARBA00004319"/>
    </source>
</evidence>
<feature type="repeat" description="TPR" evidence="7">
    <location>
        <begin position="66"/>
        <end position="99"/>
    </location>
</feature>
<evidence type="ECO:0000256" key="5">
    <source>
        <dbReference type="ARBA" id="ARBA00022824"/>
    </source>
</evidence>
<dbReference type="InterPro" id="IPR051727">
    <property type="entry name" value="DnaJ_C3_Co-chaperones"/>
</dbReference>
<dbReference type="PRINTS" id="PR00625">
    <property type="entry name" value="JDOMAIN"/>
</dbReference>
<dbReference type="InterPro" id="IPR036869">
    <property type="entry name" value="J_dom_sf"/>
</dbReference>
<dbReference type="InterPro" id="IPR001623">
    <property type="entry name" value="DnaJ_domain"/>
</dbReference>
<dbReference type="EMBL" id="CAJPDQ010000012">
    <property type="protein sequence ID" value="CAF9917425.1"/>
    <property type="molecule type" value="Genomic_DNA"/>
</dbReference>
<dbReference type="Pfam" id="PF00226">
    <property type="entry name" value="DnaJ"/>
    <property type="match status" value="1"/>
</dbReference>
<feature type="chain" id="PRO_5034508491" description="Tetratricopeptide repeat and J domain-containing co-chaperone DNJ1" evidence="9">
    <location>
        <begin position="21"/>
        <end position="526"/>
    </location>
</feature>
<proteinExistence type="predicted"/>
<dbReference type="AlphaFoldDB" id="A0A8H3IE38"/>
<feature type="domain" description="J" evidence="10">
    <location>
        <begin position="402"/>
        <end position="471"/>
    </location>
</feature>
<evidence type="ECO:0000259" key="10">
    <source>
        <dbReference type="PROSITE" id="PS50076"/>
    </source>
</evidence>
<dbReference type="PANTHER" id="PTHR44140:SF2">
    <property type="entry name" value="LD25575P"/>
    <property type="match status" value="1"/>
</dbReference>
<gene>
    <name evidence="11" type="ORF">GOMPHAMPRED_001255</name>
</gene>
<organism evidence="11 12">
    <name type="scientific">Gomphillus americanus</name>
    <dbReference type="NCBI Taxonomy" id="1940652"/>
    <lineage>
        <taxon>Eukaryota</taxon>
        <taxon>Fungi</taxon>
        <taxon>Dikarya</taxon>
        <taxon>Ascomycota</taxon>
        <taxon>Pezizomycotina</taxon>
        <taxon>Lecanoromycetes</taxon>
        <taxon>OSLEUM clade</taxon>
        <taxon>Ostropomycetidae</taxon>
        <taxon>Ostropales</taxon>
        <taxon>Graphidaceae</taxon>
        <taxon>Gomphilloideae</taxon>
        <taxon>Gomphillus</taxon>
    </lineage>
</organism>
<dbReference type="Gene3D" id="1.10.287.110">
    <property type="entry name" value="DnaJ domain"/>
    <property type="match status" value="1"/>
</dbReference>
<dbReference type="SMART" id="SM00271">
    <property type="entry name" value="DnaJ"/>
    <property type="match status" value="1"/>
</dbReference>
<dbReference type="PROSITE" id="PS50005">
    <property type="entry name" value="TPR"/>
    <property type="match status" value="1"/>
</dbReference>
<evidence type="ECO:0000256" key="6">
    <source>
        <dbReference type="ARBA" id="ARBA00073740"/>
    </source>
</evidence>
<dbReference type="SUPFAM" id="SSF48452">
    <property type="entry name" value="TPR-like"/>
    <property type="match status" value="2"/>
</dbReference>
<feature type="signal peptide" evidence="9">
    <location>
        <begin position="1"/>
        <end position="20"/>
    </location>
</feature>
<evidence type="ECO:0000256" key="4">
    <source>
        <dbReference type="ARBA" id="ARBA00022803"/>
    </source>
</evidence>
<evidence type="ECO:0000256" key="8">
    <source>
        <dbReference type="SAM" id="MobiDB-lite"/>
    </source>
</evidence>
<keyword evidence="3" id="KW-0677">Repeat</keyword>
<dbReference type="SMART" id="SM00028">
    <property type="entry name" value="TPR"/>
    <property type="match status" value="5"/>
</dbReference>
<dbReference type="Gene3D" id="1.25.40.10">
    <property type="entry name" value="Tetratricopeptide repeat domain"/>
    <property type="match status" value="1"/>
</dbReference>
<dbReference type="FunFam" id="1.25.40.10:FF:000224">
    <property type="entry name" value="DnaJ and TPR domain protein"/>
    <property type="match status" value="1"/>
</dbReference>
<dbReference type="GO" id="GO:0051787">
    <property type="term" value="F:misfolded protein binding"/>
    <property type="evidence" value="ECO:0007669"/>
    <property type="project" value="TreeGrafter"/>
</dbReference>
<dbReference type="PANTHER" id="PTHR44140">
    <property type="entry name" value="LD25575P"/>
    <property type="match status" value="1"/>
</dbReference>
<evidence type="ECO:0000256" key="9">
    <source>
        <dbReference type="SAM" id="SignalP"/>
    </source>
</evidence>
<dbReference type="InterPro" id="IPR011990">
    <property type="entry name" value="TPR-like_helical_dom_sf"/>
</dbReference>
<evidence type="ECO:0000256" key="7">
    <source>
        <dbReference type="PROSITE-ProRule" id="PRU00339"/>
    </source>
</evidence>
<dbReference type="InterPro" id="IPR019734">
    <property type="entry name" value="TPR_rpt"/>
</dbReference>
<name>A0A8H3IE38_9LECA</name>
<dbReference type="GO" id="GO:0034975">
    <property type="term" value="P:protein folding in endoplasmic reticulum"/>
    <property type="evidence" value="ECO:0007669"/>
    <property type="project" value="TreeGrafter"/>
</dbReference>
<dbReference type="Pfam" id="PF13181">
    <property type="entry name" value="TPR_8"/>
    <property type="match status" value="1"/>
</dbReference>
<evidence type="ECO:0000256" key="3">
    <source>
        <dbReference type="ARBA" id="ARBA00022737"/>
    </source>
</evidence>
<dbReference type="PROSITE" id="PS51257">
    <property type="entry name" value="PROKAR_LIPOPROTEIN"/>
    <property type="match status" value="1"/>
</dbReference>
<dbReference type="SUPFAM" id="SSF46565">
    <property type="entry name" value="Chaperone J-domain"/>
    <property type="match status" value="1"/>
</dbReference>
<dbReference type="GO" id="GO:0051087">
    <property type="term" value="F:protein-folding chaperone binding"/>
    <property type="evidence" value="ECO:0007669"/>
    <property type="project" value="TreeGrafter"/>
</dbReference>
<accession>A0A8H3IE38</accession>
<comment type="subcellular location">
    <subcellularLocation>
        <location evidence="1">Endoplasmic reticulum lumen</location>
    </subcellularLocation>
</comment>
<comment type="caution">
    <text evidence="11">The sequence shown here is derived from an EMBL/GenBank/DDBJ whole genome shotgun (WGS) entry which is preliminary data.</text>
</comment>
<dbReference type="Proteomes" id="UP000664169">
    <property type="component" value="Unassembled WGS sequence"/>
</dbReference>
<protein>
    <recommendedName>
        <fullName evidence="6">Tetratricopeptide repeat and J domain-containing co-chaperone DNJ1</fullName>
    </recommendedName>
</protein>
<sequence length="526" mass="58598">MALRSKSLAFVGLLALSCQALSPRDIPSDTPVDSLIASAKGRLAIGEISDALLYYDAAVSKDPGNYINIFQRGATYLSLGKDALATKDFDKVLEIKPDFEGALVQRAKLKSRNADWQAARADYKKAHKESSEEYTELVAAEKAAAAAVSAEKRKDWETCITEASPAILVAGTDLLLRQLRARCRFERGEVQEGVSDLQHVLQLAPGSLEPHLQISSELFYSIGDTERGLTAIRKCLHSDPDSKTCRKLLRQEKNLDKKLKKFKSYQDKKQYSNAVKILVGDGDETGVLAEVKEEVEQARKDGSIHAKSPNELYNRLVEETCNCYVEMNNKKRAATYCEENLKLNPNSLPALLFKARQQLDADEFEPCIHTLNHANEHHPGAQQIQTLMQKAQVALKRSKTKDYYKVLQIDREADERTIKKNYRRLVKEFHPDKALAKGISKEEAEKKIQAINEAYEVLNDPEKKAQFDRGEDPNDPSQQGAPFQGSPFGSGQHFFHSSGGGQRFQFQAGGGMPFNFPGGGMPFNFG</sequence>
<evidence type="ECO:0000313" key="12">
    <source>
        <dbReference type="Proteomes" id="UP000664169"/>
    </source>
</evidence>
<evidence type="ECO:0000313" key="11">
    <source>
        <dbReference type="EMBL" id="CAF9917425.1"/>
    </source>
</evidence>
<dbReference type="OrthoDB" id="1726119at2759"/>